<feature type="region of interest" description="Disordered" evidence="1">
    <location>
        <begin position="133"/>
        <end position="247"/>
    </location>
</feature>
<feature type="compositionally biased region" description="Polar residues" evidence="1">
    <location>
        <begin position="67"/>
        <end position="77"/>
    </location>
</feature>
<proteinExistence type="predicted"/>
<dbReference type="Proteomes" id="UP001590951">
    <property type="component" value="Unassembled WGS sequence"/>
</dbReference>
<feature type="compositionally biased region" description="Polar residues" evidence="1">
    <location>
        <begin position="348"/>
        <end position="360"/>
    </location>
</feature>
<feature type="compositionally biased region" description="Low complexity" evidence="1">
    <location>
        <begin position="85"/>
        <end position="98"/>
    </location>
</feature>
<feature type="compositionally biased region" description="Basic and acidic residues" evidence="1">
    <location>
        <begin position="161"/>
        <end position="176"/>
    </location>
</feature>
<comment type="caution">
    <text evidence="2">The sequence shown here is derived from an EMBL/GenBank/DDBJ whole genome shotgun (WGS) entry which is preliminary data.</text>
</comment>
<protein>
    <recommendedName>
        <fullName evidence="4">BHLH domain-containing protein</fullName>
    </recommendedName>
</protein>
<feature type="region of interest" description="Disordered" evidence="1">
    <location>
        <begin position="348"/>
        <end position="374"/>
    </location>
</feature>
<evidence type="ECO:0008006" key="4">
    <source>
        <dbReference type="Google" id="ProtNLM"/>
    </source>
</evidence>
<accession>A0ABR4B104</accession>
<keyword evidence="3" id="KW-1185">Reference proteome</keyword>
<feature type="compositionally biased region" description="Basic residues" evidence="1">
    <location>
        <begin position="196"/>
        <end position="206"/>
    </location>
</feature>
<reference evidence="2 3" key="1">
    <citation type="submission" date="2024-09" db="EMBL/GenBank/DDBJ databases">
        <title>Rethinking Asexuality: The Enigmatic Case of Functional Sexual Genes in Lepraria (Stereocaulaceae).</title>
        <authorList>
            <person name="Doellman M."/>
            <person name="Sun Y."/>
            <person name="Barcenas-Pena A."/>
            <person name="Lumbsch H.T."/>
            <person name="Grewe F."/>
        </authorList>
    </citation>
    <scope>NUCLEOTIDE SEQUENCE [LARGE SCALE GENOMIC DNA]</scope>
    <source>
        <strain evidence="2 3">Grewe 0041</strain>
    </source>
</reference>
<evidence type="ECO:0000256" key="1">
    <source>
        <dbReference type="SAM" id="MobiDB-lite"/>
    </source>
</evidence>
<sequence>MLTKLALFQVLDCIAARLSQPLMLDTLRSLRFLDLQLSFKEQHLMDGSKPAKFLDSPSSRGLLPQGYASQPESTRLQDFQPCPDSSGPTPTSYGGSSPWGRDIDTKRCYSYSLSRSPSMRSWSFCSTLKADTSSRRNSEYQHSPSSCRGNVGSCFPTSTYPRERHGTEPCHDRDIHLGPGPPQSPVHQFAPDVRSLPKRSGRKSRMARGIQLPRPNEHTSLSTRSLQTNESTRPSLSGEDEDRKHEQTMVAHKVAERNRRLEQDAKKKVIERLLPESSLDKKNNRWGDTKAGILEGAILVLDGLPMETKVEAVKNTLTKKDRAALAHECAETRAGRRCLGECGLVQLPSMNTPPASNHSSPGDKRLAPPLTADG</sequence>
<evidence type="ECO:0000313" key="2">
    <source>
        <dbReference type="EMBL" id="KAL2051575.1"/>
    </source>
</evidence>
<feature type="region of interest" description="Disordered" evidence="1">
    <location>
        <begin position="55"/>
        <end position="99"/>
    </location>
</feature>
<dbReference type="EMBL" id="JBHFEH010000034">
    <property type="protein sequence ID" value="KAL2051575.1"/>
    <property type="molecule type" value="Genomic_DNA"/>
</dbReference>
<organism evidence="2 3">
    <name type="scientific">Lepraria finkii</name>
    <dbReference type="NCBI Taxonomy" id="1340010"/>
    <lineage>
        <taxon>Eukaryota</taxon>
        <taxon>Fungi</taxon>
        <taxon>Dikarya</taxon>
        <taxon>Ascomycota</taxon>
        <taxon>Pezizomycotina</taxon>
        <taxon>Lecanoromycetes</taxon>
        <taxon>OSLEUM clade</taxon>
        <taxon>Lecanoromycetidae</taxon>
        <taxon>Lecanorales</taxon>
        <taxon>Lecanorineae</taxon>
        <taxon>Stereocaulaceae</taxon>
        <taxon>Lepraria</taxon>
    </lineage>
</organism>
<evidence type="ECO:0000313" key="3">
    <source>
        <dbReference type="Proteomes" id="UP001590951"/>
    </source>
</evidence>
<name>A0ABR4B104_9LECA</name>
<feature type="compositionally biased region" description="Polar residues" evidence="1">
    <location>
        <begin position="218"/>
        <end position="235"/>
    </location>
</feature>
<gene>
    <name evidence="2" type="ORF">ABVK25_008237</name>
</gene>